<organism evidence="6 7">
    <name type="scientific">Sinocyclocheilus anshuiensis</name>
    <dbReference type="NCBI Taxonomy" id="1608454"/>
    <lineage>
        <taxon>Eukaryota</taxon>
        <taxon>Metazoa</taxon>
        <taxon>Chordata</taxon>
        <taxon>Craniata</taxon>
        <taxon>Vertebrata</taxon>
        <taxon>Euteleostomi</taxon>
        <taxon>Actinopterygii</taxon>
        <taxon>Neopterygii</taxon>
        <taxon>Teleostei</taxon>
        <taxon>Ostariophysi</taxon>
        <taxon>Cypriniformes</taxon>
        <taxon>Cyprinidae</taxon>
        <taxon>Cyprininae</taxon>
        <taxon>Sinocyclocheilus</taxon>
    </lineage>
</organism>
<evidence type="ECO:0000256" key="3">
    <source>
        <dbReference type="SAM" id="MobiDB-lite"/>
    </source>
</evidence>
<reference evidence="6" key="1">
    <citation type="submission" date="2025-08" db="UniProtKB">
        <authorList>
            <consortium name="Ensembl"/>
        </authorList>
    </citation>
    <scope>IDENTIFICATION</scope>
</reference>
<feature type="domain" description="Pellino FHA" evidence="4">
    <location>
        <begin position="101"/>
        <end position="282"/>
    </location>
</feature>
<dbReference type="AlphaFoldDB" id="A0A671MUL8"/>
<dbReference type="GO" id="GO:0070534">
    <property type="term" value="P:protein K63-linked ubiquitination"/>
    <property type="evidence" value="ECO:0007669"/>
    <property type="project" value="TreeGrafter"/>
</dbReference>
<dbReference type="PANTHER" id="PTHR12098">
    <property type="entry name" value="E3 UBIQUITIN-PROTEIN LIGASE PELLINO-RELATED"/>
    <property type="match status" value="1"/>
</dbReference>
<evidence type="ECO:0000259" key="5">
    <source>
        <dbReference type="Pfam" id="PF20723"/>
    </source>
</evidence>
<dbReference type="GO" id="GO:0008592">
    <property type="term" value="P:regulation of Toll signaling pathway"/>
    <property type="evidence" value="ECO:0007669"/>
    <property type="project" value="InterPro"/>
</dbReference>
<dbReference type="Pfam" id="PF20723">
    <property type="entry name" value="Pellino_RING"/>
    <property type="match status" value="1"/>
</dbReference>
<gene>
    <name evidence="6" type="primary">LOC107660729</name>
</gene>
<dbReference type="GO" id="GO:0061630">
    <property type="term" value="F:ubiquitin protein ligase activity"/>
    <property type="evidence" value="ECO:0007669"/>
    <property type="project" value="InterPro"/>
</dbReference>
<evidence type="ECO:0000313" key="7">
    <source>
        <dbReference type="Proteomes" id="UP000472260"/>
    </source>
</evidence>
<dbReference type="PANTHER" id="PTHR12098:SF9">
    <property type="entry name" value="E3 UBIQUITIN-PROTEIN LIGASE PELLINO HOMOLOG 3"/>
    <property type="match status" value="1"/>
</dbReference>
<evidence type="ECO:0000256" key="1">
    <source>
        <dbReference type="ARBA" id="ARBA00005639"/>
    </source>
</evidence>
<keyword evidence="2" id="KW-0597">Phosphoprotein</keyword>
<reference evidence="6" key="2">
    <citation type="submission" date="2025-09" db="UniProtKB">
        <authorList>
            <consortium name="Ensembl"/>
        </authorList>
    </citation>
    <scope>IDENTIFICATION</scope>
</reference>
<dbReference type="Proteomes" id="UP000472260">
    <property type="component" value="Unassembled WGS sequence"/>
</dbReference>
<dbReference type="InterPro" id="IPR048335">
    <property type="entry name" value="Pellino_RING"/>
</dbReference>
<sequence length="447" mass="47535">MVLEGSSEALCPPPSLELRPSCNKNQPSPPLGSGSQSHDALCPEDKEPIKYGELIVLGHNGSLASGDKGRRRSRLALYKRPKANGVRPDVIHNISTPLVSKIGRSTESMIDFVVTDTASGGGGGGGGGQGQGGTNGEGGQSAQSTISRYACRIMCERSAPYTARIYAAGFDSSKNIFLGERAAKWRTSDGLMDGLTTNGVLVMHPAGEFVSEPAPGVWRETSVCGNVFALRETRSAQQRGKLVENESNMLQDGSLIDLCGATLLWRTPSGLRHTPTLKQLESLRQELNAARPQCPVGFNTLAFPSLAQRATIDKKQPWVYMNCGHVHGYHNWGFRKEKAGSSAVALSGGGGTSPATTGERECPMCRGVGPYVPLWLGCEGGLYLDAGPPTHAFCPCGHVCSEKTVQGWSQIPLPHGTHAFHAACPFCGTWLTGEQGHIKLIFQGPVD</sequence>
<proteinExistence type="inferred from homology"/>
<evidence type="ECO:0000256" key="2">
    <source>
        <dbReference type="ARBA" id="ARBA00022553"/>
    </source>
</evidence>
<name>A0A671MUL8_9TELE</name>
<evidence type="ECO:0000259" key="4">
    <source>
        <dbReference type="Pfam" id="PF04710"/>
    </source>
</evidence>
<dbReference type="InterPro" id="IPR048334">
    <property type="entry name" value="Pellino_FHA"/>
</dbReference>
<feature type="region of interest" description="Disordered" evidence="3">
    <location>
        <begin position="116"/>
        <end position="141"/>
    </location>
</feature>
<dbReference type="PIRSF" id="PIRSF038886">
    <property type="entry name" value="Pellino"/>
    <property type="match status" value="1"/>
</dbReference>
<dbReference type="Pfam" id="PF04710">
    <property type="entry name" value="Pellino_FHA"/>
    <property type="match status" value="1"/>
</dbReference>
<protein>
    <submittedName>
        <fullName evidence="6">E3 ubiquitin-protein ligase pellino homolog 1-like</fullName>
    </submittedName>
</protein>
<feature type="domain" description="Pellino RING" evidence="5">
    <location>
        <begin position="287"/>
        <end position="447"/>
    </location>
</feature>
<dbReference type="InterPro" id="IPR006800">
    <property type="entry name" value="Pellino_fam"/>
</dbReference>
<keyword evidence="7" id="KW-1185">Reference proteome</keyword>
<accession>A0A671MUL8</accession>
<feature type="region of interest" description="Disordered" evidence="3">
    <location>
        <begin position="1"/>
        <end position="43"/>
    </location>
</feature>
<comment type="similarity">
    <text evidence="1">Belongs to the pellino family.</text>
</comment>
<dbReference type="Ensembl" id="ENSSANT00000039613.1">
    <property type="protein sequence ID" value="ENSSANP00000037205.1"/>
    <property type="gene ID" value="ENSSANG00000019004.1"/>
</dbReference>
<feature type="compositionally biased region" description="Gly residues" evidence="3">
    <location>
        <begin position="119"/>
        <end position="139"/>
    </location>
</feature>
<evidence type="ECO:0000313" key="6">
    <source>
        <dbReference type="Ensembl" id="ENSSANP00000037205.1"/>
    </source>
</evidence>